<dbReference type="Proteomes" id="UP001163726">
    <property type="component" value="Chromosome"/>
</dbReference>
<gene>
    <name evidence="2" type="ORF">OLW01_09165</name>
</gene>
<evidence type="ECO:0000313" key="3">
    <source>
        <dbReference type="Proteomes" id="UP001163726"/>
    </source>
</evidence>
<sequence length="263" mass="30333">MPNTSIQNLNQKSLSWLQSQLGEFKQITPLTHNHTNQCFIAYPKHHPAVFIKQLNSKILSTNSFKNERTSRHWAQQITPKITPNTLYENAQLGLIIDELVSSRNTSPTISDLVSLMSQLHQQNLPINSNIIRQQIFNDIQNLLAALKLPEYSFKSLLTQAKQLDESQQACCICHGDLSFENILIGEQPYLIDWEYARVAEPAYDLAASILINNLNSNLQQQLITKYCQHNPQPEQNILNRVQQYLKVLKPLNQLWFTHQHQLQ</sequence>
<dbReference type="PANTHER" id="PTHR40086">
    <property type="entry name" value="PHOSPHOTRANSFERASE YTMP-RELATED"/>
    <property type="match status" value="1"/>
</dbReference>
<dbReference type="SUPFAM" id="SSF56112">
    <property type="entry name" value="Protein kinase-like (PK-like)"/>
    <property type="match status" value="1"/>
</dbReference>
<keyword evidence="3" id="KW-1185">Reference proteome</keyword>
<protein>
    <submittedName>
        <fullName evidence="2">Phosphotransferase</fullName>
    </submittedName>
</protein>
<dbReference type="InterPro" id="IPR011009">
    <property type="entry name" value="Kinase-like_dom_sf"/>
</dbReference>
<dbReference type="InterPro" id="IPR052077">
    <property type="entry name" value="CcrZ_PhaseVar_Mediator"/>
</dbReference>
<evidence type="ECO:0000313" key="2">
    <source>
        <dbReference type="EMBL" id="WAJ69354.1"/>
    </source>
</evidence>
<name>A0ABY7AIT7_9ALTE</name>
<accession>A0ABY7AIT7</accession>
<dbReference type="RefSeq" id="WP_268073569.1">
    <property type="nucleotide sequence ID" value="NZ_CP109965.1"/>
</dbReference>
<dbReference type="Pfam" id="PF01636">
    <property type="entry name" value="APH"/>
    <property type="match status" value="1"/>
</dbReference>
<dbReference type="Gene3D" id="3.90.1200.10">
    <property type="match status" value="1"/>
</dbReference>
<organism evidence="2 3">
    <name type="scientific">Catenovulum adriaticum</name>
    <dbReference type="NCBI Taxonomy" id="2984846"/>
    <lineage>
        <taxon>Bacteria</taxon>
        <taxon>Pseudomonadati</taxon>
        <taxon>Pseudomonadota</taxon>
        <taxon>Gammaproteobacteria</taxon>
        <taxon>Alteromonadales</taxon>
        <taxon>Alteromonadaceae</taxon>
        <taxon>Catenovulum</taxon>
    </lineage>
</organism>
<dbReference type="EMBL" id="CP109965">
    <property type="protein sequence ID" value="WAJ69354.1"/>
    <property type="molecule type" value="Genomic_DNA"/>
</dbReference>
<reference evidence="2" key="1">
    <citation type="submission" date="2022-10" db="EMBL/GenBank/DDBJ databases">
        <title>Catenovulum adriacola sp. nov. isolated in the Harbour of Susak.</title>
        <authorList>
            <person name="Schoch T."/>
            <person name="Reich S.J."/>
            <person name="Stoeferle S."/>
            <person name="Flaiz M."/>
            <person name="Kazda M."/>
            <person name="Riedel C.U."/>
            <person name="Duerre P."/>
        </authorList>
    </citation>
    <scope>NUCLEOTIDE SEQUENCE</scope>
    <source>
        <strain evidence="2">TS8</strain>
    </source>
</reference>
<evidence type="ECO:0000259" key="1">
    <source>
        <dbReference type="Pfam" id="PF01636"/>
    </source>
</evidence>
<feature type="domain" description="Aminoglycoside phosphotransferase" evidence="1">
    <location>
        <begin position="155"/>
        <end position="224"/>
    </location>
</feature>
<dbReference type="PANTHER" id="PTHR40086:SF1">
    <property type="entry name" value="CELL CYCLE REGULATOR CCRZ"/>
    <property type="match status" value="1"/>
</dbReference>
<proteinExistence type="predicted"/>
<dbReference type="InterPro" id="IPR002575">
    <property type="entry name" value="Aminoglycoside_PTrfase"/>
</dbReference>